<dbReference type="Proteomes" id="UP000596742">
    <property type="component" value="Unassembled WGS sequence"/>
</dbReference>
<dbReference type="EMBL" id="UYJE01010536">
    <property type="protein sequence ID" value="VDI84048.1"/>
    <property type="molecule type" value="Genomic_DNA"/>
</dbReference>
<organism evidence="5 6">
    <name type="scientific">Mytilus galloprovincialis</name>
    <name type="common">Mediterranean mussel</name>
    <dbReference type="NCBI Taxonomy" id="29158"/>
    <lineage>
        <taxon>Eukaryota</taxon>
        <taxon>Metazoa</taxon>
        <taxon>Spiralia</taxon>
        <taxon>Lophotrochozoa</taxon>
        <taxon>Mollusca</taxon>
        <taxon>Bivalvia</taxon>
        <taxon>Autobranchia</taxon>
        <taxon>Pteriomorphia</taxon>
        <taxon>Mytilida</taxon>
        <taxon>Mytiloidea</taxon>
        <taxon>Mytilidae</taxon>
        <taxon>Mytilinae</taxon>
        <taxon>Mytilus</taxon>
    </lineage>
</organism>
<dbReference type="Pfam" id="PF12796">
    <property type="entry name" value="Ank_2"/>
    <property type="match status" value="1"/>
</dbReference>
<keyword evidence="2 3" id="KW-0040">ANK repeat</keyword>
<keyword evidence="6" id="KW-1185">Reference proteome</keyword>
<dbReference type="OrthoDB" id="6225260at2759"/>
<reference evidence="5" key="1">
    <citation type="submission" date="2018-11" db="EMBL/GenBank/DDBJ databases">
        <authorList>
            <person name="Alioto T."/>
            <person name="Alioto T."/>
        </authorList>
    </citation>
    <scope>NUCLEOTIDE SEQUENCE</scope>
</reference>
<accession>A0A8B6HRR4</accession>
<dbReference type="GO" id="GO:0004540">
    <property type="term" value="F:RNA nuclease activity"/>
    <property type="evidence" value="ECO:0007669"/>
    <property type="project" value="TreeGrafter"/>
</dbReference>
<dbReference type="SUPFAM" id="SSF52540">
    <property type="entry name" value="P-loop containing nucleoside triphosphate hydrolases"/>
    <property type="match status" value="1"/>
</dbReference>
<dbReference type="PANTHER" id="PTHR24141">
    <property type="entry name" value="2-5A-DEPENDENT RIBONUCLEASE"/>
    <property type="match status" value="1"/>
</dbReference>
<gene>
    <name evidence="5" type="ORF">MGAL_10B091773</name>
</gene>
<evidence type="ECO:0000313" key="6">
    <source>
        <dbReference type="Proteomes" id="UP000596742"/>
    </source>
</evidence>
<dbReference type="PANTHER" id="PTHR24141:SF1">
    <property type="entry name" value="2-5A-DEPENDENT RIBONUCLEASE"/>
    <property type="match status" value="1"/>
</dbReference>
<dbReference type="InterPro" id="IPR036770">
    <property type="entry name" value="Ankyrin_rpt-contain_sf"/>
</dbReference>
<dbReference type="Pfam" id="PF00023">
    <property type="entry name" value="Ank"/>
    <property type="match status" value="1"/>
</dbReference>
<evidence type="ECO:0000256" key="2">
    <source>
        <dbReference type="ARBA" id="ARBA00023043"/>
    </source>
</evidence>
<feature type="repeat" description="ANK" evidence="3">
    <location>
        <begin position="537"/>
        <end position="569"/>
    </location>
</feature>
<dbReference type="InterPro" id="IPR027417">
    <property type="entry name" value="P-loop_NTPase"/>
</dbReference>
<feature type="repeat" description="ANK" evidence="3">
    <location>
        <begin position="471"/>
        <end position="503"/>
    </location>
</feature>
<dbReference type="SMART" id="SM00248">
    <property type="entry name" value="ANK"/>
    <property type="match status" value="6"/>
</dbReference>
<keyword evidence="1" id="KW-0677">Repeat</keyword>
<dbReference type="InterPro" id="IPR049050">
    <property type="entry name" value="nSTAND3"/>
</dbReference>
<protein>
    <recommendedName>
        <fullName evidence="4">Novel STAND NTPase 3 domain-containing protein</fullName>
    </recommendedName>
</protein>
<evidence type="ECO:0000313" key="5">
    <source>
        <dbReference type="EMBL" id="VDI84048.1"/>
    </source>
</evidence>
<dbReference type="GO" id="GO:0006396">
    <property type="term" value="P:RNA processing"/>
    <property type="evidence" value="ECO:0007669"/>
    <property type="project" value="TreeGrafter"/>
</dbReference>
<dbReference type="SUPFAM" id="SSF48403">
    <property type="entry name" value="Ankyrin repeat"/>
    <property type="match status" value="1"/>
</dbReference>
<dbReference type="InterPro" id="IPR002110">
    <property type="entry name" value="Ankyrin_rpt"/>
</dbReference>
<dbReference type="Gene3D" id="1.25.40.20">
    <property type="entry name" value="Ankyrin repeat-containing domain"/>
    <property type="match status" value="1"/>
</dbReference>
<dbReference type="CDD" id="cd01983">
    <property type="entry name" value="SIMIBI"/>
    <property type="match status" value="1"/>
</dbReference>
<dbReference type="AlphaFoldDB" id="A0A8B6HRR4"/>
<comment type="caution">
    <text evidence="5">The sequence shown here is derived from an EMBL/GenBank/DDBJ whole genome shotgun (WGS) entry which is preliminary data.</text>
</comment>
<evidence type="ECO:0000259" key="4">
    <source>
        <dbReference type="Pfam" id="PF20720"/>
    </source>
</evidence>
<proteinExistence type="predicted"/>
<sequence length="644" mass="74584">MILLIGKTLLKQAPVHGIRIKETLKVWKDNDDKMFINTRAVQCVLKCIQENGCVTITDSFGVGKTTTLRHIALLMADEGYDVILVTKPSEIVRFYNPNTKSLFVVDDLCGNFSIDQSDIKSWEPIMQDLNQIIDINQSKILAACRLQVYQDEKFDSLSVFKSCVCNMLSDSMCLSKTEKNAMYMLYLKAKPSVIDYRYDCFPLLCKLCHENSELDAPDFFRNPFSVYEAEIDKLFKKGLYAKYCALALCVVFNNKLNVDLFIEDIDEMTKTIIWNTCEACKLDRGTSRLVLQSELDLLTHTFIQKEHNVYKTINNKIFDFLAYYFGQKILYCLIKNADIGLIKERFLLGRSDIVNQFIAVIPLKYHQIYIKRMIDDWSKGKVQGVFNNINMYIPLFRNTFLSFLKTLNISYQKQLANTFDKCQPCTHTSIMQFSNDDTYDTPLLHCCYIGDIALVNWCCSQGVDENRCSFNGKSPIMVGFERGHTELVKMLLERRADWNKCDKREESILMMAFEHGHTDMVKMLLERRADWKKCDKREESLLMMAFEHGHRDMVKMLLDRGVDYNICDMFGESFVMQSCKYGDNKKLSVFLKKGADLNECDGQNKSLLAIACEGDHIEIVNMLLKRANYNKRDRYDESCVMKSC</sequence>
<feature type="domain" description="Novel STAND NTPase 3" evidence="4">
    <location>
        <begin position="35"/>
        <end position="188"/>
    </location>
</feature>
<name>A0A8B6HRR4_MYTGA</name>
<feature type="repeat" description="ANK" evidence="3">
    <location>
        <begin position="504"/>
        <end position="536"/>
    </location>
</feature>
<dbReference type="GO" id="GO:0003723">
    <property type="term" value="F:RNA binding"/>
    <property type="evidence" value="ECO:0007669"/>
    <property type="project" value="TreeGrafter"/>
</dbReference>
<dbReference type="PROSITE" id="PS50088">
    <property type="entry name" value="ANK_REPEAT"/>
    <property type="match status" value="3"/>
</dbReference>
<evidence type="ECO:0000256" key="1">
    <source>
        <dbReference type="ARBA" id="ARBA00022737"/>
    </source>
</evidence>
<dbReference type="Pfam" id="PF20720">
    <property type="entry name" value="nSTAND3"/>
    <property type="match status" value="1"/>
</dbReference>
<dbReference type="PROSITE" id="PS50297">
    <property type="entry name" value="ANK_REP_REGION"/>
    <property type="match status" value="2"/>
</dbReference>
<evidence type="ECO:0000256" key="3">
    <source>
        <dbReference type="PROSITE-ProRule" id="PRU00023"/>
    </source>
</evidence>